<evidence type="ECO:0000256" key="10">
    <source>
        <dbReference type="ARBA" id="ARBA00033245"/>
    </source>
</evidence>
<dbReference type="NCBIfam" id="TIGR03592">
    <property type="entry name" value="yidC_oxa1_cterm"/>
    <property type="match status" value="1"/>
</dbReference>
<feature type="transmembrane region" description="Helical" evidence="13">
    <location>
        <begin position="36"/>
        <end position="58"/>
    </location>
</feature>
<evidence type="ECO:0000256" key="11">
    <source>
        <dbReference type="ARBA" id="ARBA00033342"/>
    </source>
</evidence>
<evidence type="ECO:0000256" key="6">
    <source>
        <dbReference type="ARBA" id="ARBA00023136"/>
    </source>
</evidence>
<evidence type="ECO:0000313" key="16">
    <source>
        <dbReference type="Proteomes" id="UP000293291"/>
    </source>
</evidence>
<organism evidence="15 16">
    <name type="scientific">Nocardioides ganghwensis</name>
    <dbReference type="NCBI Taxonomy" id="252230"/>
    <lineage>
        <taxon>Bacteria</taxon>
        <taxon>Bacillati</taxon>
        <taxon>Actinomycetota</taxon>
        <taxon>Actinomycetes</taxon>
        <taxon>Propionibacteriales</taxon>
        <taxon>Nocardioidaceae</taxon>
        <taxon>Nocardioides</taxon>
    </lineage>
</organism>
<dbReference type="GO" id="GO:0051205">
    <property type="term" value="P:protein insertion into membrane"/>
    <property type="evidence" value="ECO:0007669"/>
    <property type="project" value="TreeGrafter"/>
</dbReference>
<comment type="caution">
    <text evidence="15">The sequence shown here is derived from an EMBL/GenBank/DDBJ whole genome shotgun (WGS) entry which is preliminary data.</text>
</comment>
<dbReference type="InterPro" id="IPR028055">
    <property type="entry name" value="YidC/Oxa/ALB_C"/>
</dbReference>
<evidence type="ECO:0000256" key="7">
    <source>
        <dbReference type="ARBA" id="ARBA00025034"/>
    </source>
</evidence>
<evidence type="ECO:0000256" key="8">
    <source>
        <dbReference type="ARBA" id="ARBA00026028"/>
    </source>
</evidence>
<dbReference type="PANTHER" id="PTHR12428:SF65">
    <property type="entry name" value="CYTOCHROME C OXIDASE ASSEMBLY PROTEIN COX18, MITOCHONDRIAL"/>
    <property type="match status" value="1"/>
</dbReference>
<evidence type="ECO:0000256" key="2">
    <source>
        <dbReference type="ARBA" id="ARBA00010527"/>
    </source>
</evidence>
<keyword evidence="4 12" id="KW-0812">Transmembrane</keyword>
<comment type="function">
    <text evidence="7">Required for the insertion and/or proper folding and/or complex formation of integral membrane proteins into the membrane. Involved in integration of membrane proteins that insert both dependently and independently of the Sec translocase complex, as well as at least some lipoproteins. Aids folding of multispanning membrane proteins.</text>
</comment>
<evidence type="ECO:0000256" key="4">
    <source>
        <dbReference type="ARBA" id="ARBA00022692"/>
    </source>
</evidence>
<accession>A0A4Q2SE38</accession>
<feature type="transmembrane region" description="Helical" evidence="13">
    <location>
        <begin position="131"/>
        <end position="156"/>
    </location>
</feature>
<evidence type="ECO:0000313" key="15">
    <source>
        <dbReference type="EMBL" id="RYC01083.1"/>
    </source>
</evidence>
<evidence type="ECO:0000256" key="5">
    <source>
        <dbReference type="ARBA" id="ARBA00022989"/>
    </source>
</evidence>
<evidence type="ECO:0000256" key="1">
    <source>
        <dbReference type="ARBA" id="ARBA00004141"/>
    </source>
</evidence>
<keyword evidence="5 13" id="KW-1133">Transmembrane helix</keyword>
<reference evidence="15 16" key="1">
    <citation type="submission" date="2019-01" db="EMBL/GenBank/DDBJ databases">
        <title>Novel species of Nocardioides.</title>
        <authorList>
            <person name="Liu Q."/>
            <person name="Xin Y.-H."/>
        </authorList>
    </citation>
    <scope>NUCLEOTIDE SEQUENCE [LARGE SCALE GENOMIC DNA]</scope>
    <source>
        <strain evidence="15 16">CGMCC 4.6875</strain>
    </source>
</reference>
<dbReference type="AlphaFoldDB" id="A0A4Q2SE38"/>
<feature type="transmembrane region" description="Helical" evidence="13">
    <location>
        <begin position="209"/>
        <end position="234"/>
    </location>
</feature>
<comment type="subcellular location">
    <subcellularLocation>
        <location evidence="1 12">Membrane</location>
        <topology evidence="1 12">Multi-pass membrane protein</topology>
    </subcellularLocation>
</comment>
<evidence type="ECO:0000256" key="12">
    <source>
        <dbReference type="RuleBase" id="RU003945"/>
    </source>
</evidence>
<feature type="domain" description="Membrane insertase YidC/Oxa/ALB C-terminal" evidence="14">
    <location>
        <begin position="35"/>
        <end position="248"/>
    </location>
</feature>
<dbReference type="GO" id="GO:0005886">
    <property type="term" value="C:plasma membrane"/>
    <property type="evidence" value="ECO:0007669"/>
    <property type="project" value="TreeGrafter"/>
</dbReference>
<dbReference type="RefSeq" id="WP_129455383.1">
    <property type="nucleotide sequence ID" value="NZ_JACXYX010000006.1"/>
</dbReference>
<feature type="transmembrane region" description="Helical" evidence="13">
    <location>
        <begin position="168"/>
        <end position="189"/>
    </location>
</feature>
<keyword evidence="16" id="KW-1185">Reference proteome</keyword>
<dbReference type="GO" id="GO:0032977">
    <property type="term" value="F:membrane insertase activity"/>
    <property type="evidence" value="ECO:0007669"/>
    <property type="project" value="InterPro"/>
</dbReference>
<comment type="subunit">
    <text evidence="8">Interacts with the Sec translocase complex via SecD. Specifically interacts with transmembrane segments of nascent integral membrane proteins during membrane integration.</text>
</comment>
<sequence length="265" mass="26989">MSLLEPISHALAAVLAATHHALDAVGAPPDAAGTWLLGIASLVVIVRLALLPLVVQGVRQAHAAARARPHLRGVAERYRGRTDAESLRAHLDERRAVSAEHGVSRLGCLPVLVQLPVWISLYHLLADVASGVAVGAMGPGLVSSFGAASVLGVSLAGHGYLGSGGLHLAVVAGLAVTAAALSYVTQRFVVAPNTPVDGMPEAMLAAQRIMPVVSAGGMLVAGGVVPVALLVYWVCSSTWTLGQSAVVARWFPTPGTPAAARYAAG</sequence>
<evidence type="ECO:0000256" key="3">
    <source>
        <dbReference type="ARBA" id="ARBA00015325"/>
    </source>
</evidence>
<evidence type="ECO:0000256" key="13">
    <source>
        <dbReference type="SAM" id="Phobius"/>
    </source>
</evidence>
<comment type="similarity">
    <text evidence="2">Belongs to the OXA1/ALB3/YidC family. Type 1 subfamily.</text>
</comment>
<name>A0A4Q2SE38_9ACTN</name>
<dbReference type="EMBL" id="SDWU01000012">
    <property type="protein sequence ID" value="RYC01083.1"/>
    <property type="molecule type" value="Genomic_DNA"/>
</dbReference>
<dbReference type="InterPro" id="IPR001708">
    <property type="entry name" value="YidC/ALB3/OXA1/COX18"/>
</dbReference>
<evidence type="ECO:0000259" key="14">
    <source>
        <dbReference type="Pfam" id="PF02096"/>
    </source>
</evidence>
<proteinExistence type="inferred from homology"/>
<gene>
    <name evidence="15" type="primary">yidC</name>
    <name evidence="15" type="ORF">EUA07_11865</name>
</gene>
<dbReference type="OrthoDB" id="3771955at2"/>
<dbReference type="PANTHER" id="PTHR12428">
    <property type="entry name" value="OXA1"/>
    <property type="match status" value="1"/>
</dbReference>
<keyword evidence="6 13" id="KW-0472">Membrane</keyword>
<dbReference type="Pfam" id="PF02096">
    <property type="entry name" value="60KD_IMP"/>
    <property type="match status" value="1"/>
</dbReference>
<evidence type="ECO:0000256" key="9">
    <source>
        <dbReference type="ARBA" id="ARBA00031538"/>
    </source>
</evidence>
<dbReference type="Proteomes" id="UP000293291">
    <property type="component" value="Unassembled WGS sequence"/>
</dbReference>
<protein>
    <recommendedName>
        <fullName evidence="3">Membrane protein insertase YidC</fullName>
    </recommendedName>
    <alternativeName>
        <fullName evidence="11">Foldase YidC</fullName>
    </alternativeName>
    <alternativeName>
        <fullName evidence="10">Membrane integrase YidC</fullName>
    </alternativeName>
    <alternativeName>
        <fullName evidence="9">Membrane protein YidC</fullName>
    </alternativeName>
</protein>